<accession>A0A7T8GU44</accession>
<feature type="non-terminal residue" evidence="2">
    <location>
        <position position="1"/>
    </location>
</feature>
<protein>
    <recommendedName>
        <fullName evidence="1">DUF5523 domain-containing protein</fullName>
    </recommendedName>
</protein>
<dbReference type="InterPro" id="IPR041510">
    <property type="entry name" value="DUF5523"/>
</dbReference>
<dbReference type="Pfam" id="PF17661">
    <property type="entry name" value="DUF5523"/>
    <property type="match status" value="1"/>
</dbReference>
<sequence length="62" mass="7121">PEKRQPAPDLQSCGLYIPLTHKVPLESKLDENKEPFFPEEDGIYIGTRPVTVSRNQNKLETR</sequence>
<dbReference type="OrthoDB" id="2162143at2759"/>
<feature type="domain" description="DUF5523" evidence="1">
    <location>
        <begin position="14"/>
        <end position="62"/>
    </location>
</feature>
<evidence type="ECO:0000259" key="1">
    <source>
        <dbReference type="Pfam" id="PF17661"/>
    </source>
</evidence>
<evidence type="ECO:0000313" key="2">
    <source>
        <dbReference type="EMBL" id="QQP37834.1"/>
    </source>
</evidence>
<reference evidence="3" key="1">
    <citation type="submission" date="2021-01" db="EMBL/GenBank/DDBJ databases">
        <title>Caligus Genome Assembly.</title>
        <authorList>
            <person name="Gallardo-Escarate C."/>
        </authorList>
    </citation>
    <scope>NUCLEOTIDE SEQUENCE [LARGE SCALE GENOMIC DNA]</scope>
</reference>
<organism evidence="2 3">
    <name type="scientific">Caligus rogercresseyi</name>
    <name type="common">Sea louse</name>
    <dbReference type="NCBI Taxonomy" id="217165"/>
    <lineage>
        <taxon>Eukaryota</taxon>
        <taxon>Metazoa</taxon>
        <taxon>Ecdysozoa</taxon>
        <taxon>Arthropoda</taxon>
        <taxon>Crustacea</taxon>
        <taxon>Multicrustacea</taxon>
        <taxon>Hexanauplia</taxon>
        <taxon>Copepoda</taxon>
        <taxon>Siphonostomatoida</taxon>
        <taxon>Caligidae</taxon>
        <taxon>Caligus</taxon>
    </lineage>
</organism>
<dbReference type="AlphaFoldDB" id="A0A7T8GU44"/>
<proteinExistence type="predicted"/>
<gene>
    <name evidence="2" type="ORF">FKW44_018241</name>
</gene>
<dbReference type="EMBL" id="CP045901">
    <property type="protein sequence ID" value="QQP37834.1"/>
    <property type="molecule type" value="Genomic_DNA"/>
</dbReference>
<dbReference type="Proteomes" id="UP000595437">
    <property type="component" value="Chromosome 12"/>
</dbReference>
<evidence type="ECO:0000313" key="3">
    <source>
        <dbReference type="Proteomes" id="UP000595437"/>
    </source>
</evidence>
<keyword evidence="3" id="KW-1185">Reference proteome</keyword>
<name>A0A7T8GU44_CALRO</name>